<dbReference type="Gene3D" id="3.90.1030.20">
    <property type="entry name" value="DNA polymerase delta, p66 (Cdc27) subunit, wHTH domain"/>
    <property type="match status" value="1"/>
</dbReference>
<accession>A0AAV6YKN8</accession>
<organism evidence="2 3">
    <name type="scientific">Engystomops pustulosus</name>
    <name type="common">Tungara frog</name>
    <name type="synonym">Physalaemus pustulosus</name>
    <dbReference type="NCBI Taxonomy" id="76066"/>
    <lineage>
        <taxon>Eukaryota</taxon>
        <taxon>Metazoa</taxon>
        <taxon>Chordata</taxon>
        <taxon>Craniata</taxon>
        <taxon>Vertebrata</taxon>
        <taxon>Euteleostomi</taxon>
        <taxon>Amphibia</taxon>
        <taxon>Batrachia</taxon>
        <taxon>Anura</taxon>
        <taxon>Neobatrachia</taxon>
        <taxon>Hyloidea</taxon>
        <taxon>Leptodactylidae</taxon>
        <taxon>Leiuperinae</taxon>
        <taxon>Engystomops</taxon>
    </lineage>
</organism>
<dbReference type="Proteomes" id="UP000824782">
    <property type="component" value="Unassembled WGS sequence"/>
</dbReference>
<protein>
    <submittedName>
        <fullName evidence="2">Uncharacterized protein</fullName>
    </submittedName>
</protein>
<evidence type="ECO:0000313" key="2">
    <source>
        <dbReference type="EMBL" id="KAG8534561.1"/>
    </source>
</evidence>
<proteinExistence type="predicted"/>
<keyword evidence="3" id="KW-1185">Reference proteome</keyword>
<dbReference type="GO" id="GO:0006260">
    <property type="term" value="P:DNA replication"/>
    <property type="evidence" value="ECO:0007669"/>
    <property type="project" value="InterPro"/>
</dbReference>
<dbReference type="Pfam" id="PF09507">
    <property type="entry name" value="CDC27"/>
    <property type="match status" value="1"/>
</dbReference>
<dbReference type="AlphaFoldDB" id="A0AAV6YKN8"/>
<keyword evidence="1" id="KW-1133">Transmembrane helix</keyword>
<dbReference type="GO" id="GO:0043625">
    <property type="term" value="C:delta DNA polymerase complex"/>
    <property type="evidence" value="ECO:0007669"/>
    <property type="project" value="InterPro"/>
</dbReference>
<evidence type="ECO:0000256" key="1">
    <source>
        <dbReference type="SAM" id="Phobius"/>
    </source>
</evidence>
<sequence>MVPPADSLPMSWGSVLCEGCVFLSPLSYRMLYDYVTRKRKENQSAQVHVTYLLSGKSLQDGHPVSI</sequence>
<keyword evidence="1" id="KW-0472">Membrane</keyword>
<keyword evidence="1" id="KW-0812">Transmembrane</keyword>
<dbReference type="InterPro" id="IPR019038">
    <property type="entry name" value="POLD3"/>
</dbReference>
<feature type="transmembrane region" description="Helical" evidence="1">
    <location>
        <begin position="12"/>
        <end position="31"/>
    </location>
</feature>
<comment type="caution">
    <text evidence="2">The sequence shown here is derived from an EMBL/GenBank/DDBJ whole genome shotgun (WGS) entry which is preliminary data.</text>
</comment>
<dbReference type="EMBL" id="WNYA01100046">
    <property type="protein sequence ID" value="KAG8534561.1"/>
    <property type="molecule type" value="Genomic_DNA"/>
</dbReference>
<evidence type="ECO:0000313" key="3">
    <source>
        <dbReference type="Proteomes" id="UP000824782"/>
    </source>
</evidence>
<dbReference type="InterPro" id="IPR041913">
    <property type="entry name" value="POLD3_sf"/>
</dbReference>
<reference evidence="2" key="1">
    <citation type="thesis" date="2020" institute="ProQuest LLC" country="789 East Eisenhower Parkway, Ann Arbor, MI, USA">
        <title>Comparative Genomics and Chromosome Evolution.</title>
        <authorList>
            <person name="Mudd A.B."/>
        </authorList>
    </citation>
    <scope>NUCLEOTIDE SEQUENCE</scope>
    <source>
        <strain evidence="2">237g6f4</strain>
        <tissue evidence="2">Blood</tissue>
    </source>
</reference>
<name>A0AAV6YKN8_ENGPU</name>
<gene>
    <name evidence="2" type="ORF">GDO81_019142</name>
</gene>